<dbReference type="InterPro" id="IPR003598">
    <property type="entry name" value="Ig_sub2"/>
</dbReference>
<evidence type="ECO:0000256" key="1">
    <source>
        <dbReference type="ARBA" id="ARBA00004479"/>
    </source>
</evidence>
<dbReference type="SMART" id="SM00409">
    <property type="entry name" value="IG"/>
    <property type="match status" value="2"/>
</dbReference>
<sequence>MRQRKQTKWGKNYRYIKQTGNHTTDIPLSLPLVKANADDNKILSTTDILGLKNLLVDRNPYQVGGNSVLSSDPKTMFDNEKPSVPRFLKEPEDKYVVKNHPAHLSCSVTSARTADFRCNGKWKSLASSRHYDETDEETGEPYIRVTIDISRNEIESFFAPYTYWCQCVARSGAGETKSRKATVELASLHRNFEHDPIGGRVTVGEEYKLHCAPPHGKPAPTIEWLKNDELLRPAAESNYLITQGGDLIIKTRSIEDSGNYTCVAKNIVTKRRSHTASVRVGVNGGWSDWSEWSACRSRCGLGEKRRIRTCTNPTPLNGGAKCAGSSVQTRDCTRLCPVNGGWTEWSSWSTCSPECVHRRRRTCTRPHPHNSGLVCPGLDIETRNCTNGLCIAAQAGNQHNAPSDNNLVLFSCLFVVLGLLLMAVVSAAIIFKRKRTSFSRSRSGRYNSGRSVRSYSSAPHSTSAQEDFCIIPTKPPNLPENSAIIYPPAYPSYDQNHLQYCHLNGQEKPLEHKKFTYPNDKNCHVYLGQETGEQKYPLVFTGPQQGTSSRDDPYPLNYNHQDSHSRSPVRCKSPSSPTHVDILQSWSHDGSSGDRRLSKDQNGPSDKRVKFIDGKIAPEYDSGFEGESRSSQERLLGQTAPVQPLRVQVPPSWSEGSDTWNAGYSASEQPPPPTELLDEEVDSSAVVNRDKTTT</sequence>
<dbReference type="PANTHER" id="PTHR22906:SF43">
    <property type="entry name" value="PROPERDIN"/>
    <property type="match status" value="1"/>
</dbReference>
<dbReference type="PROSITE" id="PS50835">
    <property type="entry name" value="IG_LIKE"/>
    <property type="match status" value="1"/>
</dbReference>
<reference evidence="16 17" key="1">
    <citation type="submission" date="2024-02" db="EMBL/GenBank/DDBJ databases">
        <authorList>
            <person name="Daric V."/>
            <person name="Darras S."/>
        </authorList>
    </citation>
    <scope>NUCLEOTIDE SEQUENCE [LARGE SCALE GENOMIC DNA]</scope>
</reference>
<comment type="subcellular location">
    <subcellularLocation>
        <location evidence="1">Membrane</location>
        <topology evidence="1">Single-pass type I membrane protein</topology>
    </subcellularLocation>
    <subcellularLocation>
        <location evidence="2">Secreted</location>
    </subcellularLocation>
</comment>
<evidence type="ECO:0000256" key="7">
    <source>
        <dbReference type="ARBA" id="ARBA00022737"/>
    </source>
</evidence>
<dbReference type="SUPFAM" id="SSF82895">
    <property type="entry name" value="TSP-1 type 1 repeat"/>
    <property type="match status" value="2"/>
</dbReference>
<dbReference type="Gene3D" id="2.60.40.10">
    <property type="entry name" value="Immunoglobulins"/>
    <property type="match status" value="2"/>
</dbReference>
<keyword evidence="14" id="KW-0812">Transmembrane</keyword>
<dbReference type="InterPro" id="IPR013783">
    <property type="entry name" value="Ig-like_fold"/>
</dbReference>
<dbReference type="InterPro" id="IPR052065">
    <property type="entry name" value="Compl_asym_regulator"/>
</dbReference>
<dbReference type="SUPFAM" id="SSF48726">
    <property type="entry name" value="Immunoglobulin"/>
    <property type="match status" value="1"/>
</dbReference>
<dbReference type="PROSITE" id="PS50092">
    <property type="entry name" value="TSP1"/>
    <property type="match status" value="2"/>
</dbReference>
<evidence type="ECO:0000256" key="13">
    <source>
        <dbReference type="SAM" id="MobiDB-lite"/>
    </source>
</evidence>
<evidence type="ECO:0000256" key="6">
    <source>
        <dbReference type="ARBA" id="ARBA00022729"/>
    </source>
</evidence>
<dbReference type="InterPro" id="IPR036179">
    <property type="entry name" value="Ig-like_dom_sf"/>
</dbReference>
<evidence type="ECO:0000256" key="11">
    <source>
        <dbReference type="ARBA" id="ARBA00023180"/>
    </source>
</evidence>
<evidence type="ECO:0000313" key="17">
    <source>
        <dbReference type="Proteomes" id="UP001642483"/>
    </source>
</evidence>
<feature type="compositionally biased region" description="Basic and acidic residues" evidence="13">
    <location>
        <begin position="591"/>
        <end position="618"/>
    </location>
</feature>
<name>A0ABP0F3J9_CLALP</name>
<dbReference type="InterPro" id="IPR057755">
    <property type="entry name" value="UNC5A-D-like_N"/>
</dbReference>
<dbReference type="Pfam" id="PF07679">
    <property type="entry name" value="I-set"/>
    <property type="match status" value="1"/>
</dbReference>
<keyword evidence="11" id="KW-0325">Glycoprotein</keyword>
<keyword evidence="8 14" id="KW-0472">Membrane</keyword>
<dbReference type="InterPro" id="IPR007110">
    <property type="entry name" value="Ig-like_dom"/>
</dbReference>
<feature type="compositionally biased region" description="Polar residues" evidence="13">
    <location>
        <begin position="573"/>
        <end position="590"/>
    </location>
</feature>
<keyword evidence="14" id="KW-1133">Transmembrane helix</keyword>
<dbReference type="SMART" id="SM00209">
    <property type="entry name" value="TSP1"/>
    <property type="match status" value="2"/>
</dbReference>
<keyword evidence="10" id="KW-0675">Receptor</keyword>
<keyword evidence="6" id="KW-0732">Signal</keyword>
<feature type="region of interest" description="Disordered" evidence="13">
    <location>
        <begin position="538"/>
        <end position="694"/>
    </location>
</feature>
<feature type="region of interest" description="Disordered" evidence="13">
    <location>
        <begin position="440"/>
        <end position="460"/>
    </location>
</feature>
<gene>
    <name evidence="16" type="ORF">CVLEPA_LOCUS3053</name>
</gene>
<feature type="compositionally biased region" description="Polar residues" evidence="13">
    <location>
        <begin position="654"/>
        <end position="668"/>
    </location>
</feature>
<evidence type="ECO:0000256" key="9">
    <source>
        <dbReference type="ARBA" id="ARBA00023157"/>
    </source>
</evidence>
<dbReference type="SMART" id="SM00408">
    <property type="entry name" value="IGc2"/>
    <property type="match status" value="1"/>
</dbReference>
<dbReference type="PANTHER" id="PTHR22906">
    <property type="entry name" value="PROPERDIN"/>
    <property type="match status" value="1"/>
</dbReference>
<accession>A0ABP0F3J9</accession>
<dbReference type="Proteomes" id="UP001642483">
    <property type="component" value="Unassembled WGS sequence"/>
</dbReference>
<dbReference type="InterPro" id="IPR013098">
    <property type="entry name" value="Ig_I-set"/>
</dbReference>
<organism evidence="16 17">
    <name type="scientific">Clavelina lepadiformis</name>
    <name type="common">Light-bulb sea squirt</name>
    <name type="synonym">Ascidia lepadiformis</name>
    <dbReference type="NCBI Taxonomy" id="159417"/>
    <lineage>
        <taxon>Eukaryota</taxon>
        <taxon>Metazoa</taxon>
        <taxon>Chordata</taxon>
        <taxon>Tunicata</taxon>
        <taxon>Ascidiacea</taxon>
        <taxon>Aplousobranchia</taxon>
        <taxon>Clavelinidae</taxon>
        <taxon>Clavelina</taxon>
    </lineage>
</organism>
<comment type="similarity">
    <text evidence="3">Belongs to the unc-5 family.</text>
</comment>
<evidence type="ECO:0000256" key="5">
    <source>
        <dbReference type="ARBA" id="ARBA00022525"/>
    </source>
</evidence>
<dbReference type="Pfam" id="PF25609">
    <property type="entry name" value="Unc5_NetrinR_N"/>
    <property type="match status" value="1"/>
</dbReference>
<proteinExistence type="inferred from homology"/>
<keyword evidence="4" id="KW-0217">Developmental protein</keyword>
<dbReference type="InterPro" id="IPR036383">
    <property type="entry name" value="TSP1_rpt_sf"/>
</dbReference>
<keyword evidence="17" id="KW-1185">Reference proteome</keyword>
<dbReference type="InterPro" id="IPR000884">
    <property type="entry name" value="TSP1_rpt"/>
</dbReference>
<feature type="transmembrane region" description="Helical" evidence="14">
    <location>
        <begin position="407"/>
        <end position="431"/>
    </location>
</feature>
<evidence type="ECO:0000256" key="8">
    <source>
        <dbReference type="ARBA" id="ARBA00023136"/>
    </source>
</evidence>
<keyword evidence="12" id="KW-0393">Immunoglobulin domain</keyword>
<evidence type="ECO:0000313" key="16">
    <source>
        <dbReference type="EMBL" id="CAK8673243.1"/>
    </source>
</evidence>
<evidence type="ECO:0000259" key="15">
    <source>
        <dbReference type="PROSITE" id="PS50835"/>
    </source>
</evidence>
<feature type="domain" description="Ig-like" evidence="15">
    <location>
        <begin position="204"/>
        <end position="279"/>
    </location>
</feature>
<dbReference type="Pfam" id="PF00090">
    <property type="entry name" value="TSP_1"/>
    <property type="match status" value="2"/>
</dbReference>
<evidence type="ECO:0000256" key="3">
    <source>
        <dbReference type="ARBA" id="ARBA00009844"/>
    </source>
</evidence>
<dbReference type="EMBL" id="CAWYQH010000002">
    <property type="protein sequence ID" value="CAK8673243.1"/>
    <property type="molecule type" value="Genomic_DNA"/>
</dbReference>
<dbReference type="Gene3D" id="2.20.100.10">
    <property type="entry name" value="Thrombospondin type-1 (TSP1) repeat"/>
    <property type="match status" value="2"/>
</dbReference>
<evidence type="ECO:0000256" key="12">
    <source>
        <dbReference type="ARBA" id="ARBA00023319"/>
    </source>
</evidence>
<comment type="caution">
    <text evidence="16">The sequence shown here is derived from an EMBL/GenBank/DDBJ whole genome shotgun (WGS) entry which is preliminary data.</text>
</comment>
<dbReference type="PRINTS" id="PR01705">
    <property type="entry name" value="TSP1REPEAT"/>
</dbReference>
<evidence type="ECO:0000256" key="10">
    <source>
        <dbReference type="ARBA" id="ARBA00023170"/>
    </source>
</evidence>
<evidence type="ECO:0000256" key="14">
    <source>
        <dbReference type="SAM" id="Phobius"/>
    </source>
</evidence>
<keyword evidence="9" id="KW-1015">Disulfide bond</keyword>
<dbReference type="InterPro" id="IPR003599">
    <property type="entry name" value="Ig_sub"/>
</dbReference>
<feature type="compositionally biased region" description="Low complexity" evidence="13">
    <location>
        <begin position="440"/>
        <end position="457"/>
    </location>
</feature>
<keyword evidence="7" id="KW-0677">Repeat</keyword>
<evidence type="ECO:0000256" key="2">
    <source>
        <dbReference type="ARBA" id="ARBA00004613"/>
    </source>
</evidence>
<evidence type="ECO:0000256" key="4">
    <source>
        <dbReference type="ARBA" id="ARBA00022473"/>
    </source>
</evidence>
<keyword evidence="5" id="KW-0964">Secreted</keyword>
<protein>
    <recommendedName>
        <fullName evidence="15">Ig-like domain-containing protein</fullName>
    </recommendedName>
</protein>